<protein>
    <recommendedName>
        <fullName evidence="4">Peptidase S1 domain-containing protein</fullName>
    </recommendedName>
</protein>
<dbReference type="PANTHER" id="PTHR24276">
    <property type="entry name" value="POLYSERASE-RELATED"/>
    <property type="match status" value="1"/>
</dbReference>
<evidence type="ECO:0000259" key="4">
    <source>
        <dbReference type="PROSITE" id="PS50240"/>
    </source>
</evidence>
<reference evidence="5 6" key="1">
    <citation type="submission" date="2014-08" db="EMBL/GenBank/DDBJ databases">
        <title>Complete genome sequence of Corynebacterium aquilae S-613T(T) (=DSM 44791(T)), isolated from the choana of a healthy golden eagle.</title>
        <authorList>
            <person name="Ruckert C."/>
            <person name="Albersmeier A."/>
            <person name="Winkler A."/>
            <person name="Kalinowski J."/>
        </authorList>
    </citation>
    <scope>NUCLEOTIDE SEQUENCE [LARGE SCALE GENOMIC DNA]</scope>
    <source>
        <strain evidence="5 6">S-613</strain>
    </source>
</reference>
<dbReference type="Pfam" id="PF00089">
    <property type="entry name" value="Trypsin"/>
    <property type="match status" value="1"/>
</dbReference>
<evidence type="ECO:0000256" key="2">
    <source>
        <dbReference type="ARBA" id="ARBA00023157"/>
    </source>
</evidence>
<name>A0A1L7CF56_9CORY</name>
<dbReference type="EMBL" id="CP009245">
    <property type="protein sequence ID" value="APT84465.1"/>
    <property type="molecule type" value="Genomic_DNA"/>
</dbReference>
<keyword evidence="6" id="KW-1185">Reference proteome</keyword>
<dbReference type="InterPro" id="IPR050430">
    <property type="entry name" value="Peptidase_S1"/>
</dbReference>
<dbReference type="Gene3D" id="2.40.10.10">
    <property type="entry name" value="Trypsin-like serine proteases"/>
    <property type="match status" value="1"/>
</dbReference>
<feature type="chain" id="PRO_5038588256" description="Peptidase S1 domain-containing protein" evidence="3">
    <location>
        <begin position="27"/>
        <end position="262"/>
    </location>
</feature>
<dbReference type="PRINTS" id="PR00722">
    <property type="entry name" value="CHYMOTRYPSIN"/>
</dbReference>
<evidence type="ECO:0000256" key="3">
    <source>
        <dbReference type="SAM" id="SignalP"/>
    </source>
</evidence>
<dbReference type="SMART" id="SM00020">
    <property type="entry name" value="Tryp_SPc"/>
    <property type="match status" value="1"/>
</dbReference>
<dbReference type="InterPro" id="IPR001254">
    <property type="entry name" value="Trypsin_dom"/>
</dbReference>
<dbReference type="SUPFAM" id="SSF50494">
    <property type="entry name" value="Trypsin-like serine proteases"/>
    <property type="match status" value="1"/>
</dbReference>
<dbReference type="STRING" id="1431546.CAQU_04650"/>
<comment type="similarity">
    <text evidence="1">Belongs to the peptidase S1 family.</text>
</comment>
<organism evidence="5 6">
    <name type="scientific">Corynebacterium aquilae DSM 44791</name>
    <dbReference type="NCBI Taxonomy" id="1431546"/>
    <lineage>
        <taxon>Bacteria</taxon>
        <taxon>Bacillati</taxon>
        <taxon>Actinomycetota</taxon>
        <taxon>Actinomycetes</taxon>
        <taxon>Mycobacteriales</taxon>
        <taxon>Corynebacteriaceae</taxon>
        <taxon>Corynebacterium</taxon>
    </lineage>
</organism>
<evidence type="ECO:0000256" key="1">
    <source>
        <dbReference type="ARBA" id="ARBA00007664"/>
    </source>
</evidence>
<dbReference type="PANTHER" id="PTHR24276:SF98">
    <property type="entry name" value="FI18310P1-RELATED"/>
    <property type="match status" value="1"/>
</dbReference>
<proteinExistence type="inferred from homology"/>
<gene>
    <name evidence="5" type="ORF">CAQU_04650</name>
</gene>
<dbReference type="InterPro" id="IPR009003">
    <property type="entry name" value="Peptidase_S1_PA"/>
</dbReference>
<dbReference type="OrthoDB" id="9815928at2"/>
<dbReference type="PROSITE" id="PS50240">
    <property type="entry name" value="TRYPSIN_DOM"/>
    <property type="match status" value="1"/>
</dbReference>
<dbReference type="InterPro" id="IPR001314">
    <property type="entry name" value="Peptidase_S1A"/>
</dbReference>
<keyword evidence="2" id="KW-1015">Disulfide bond</keyword>
<dbReference type="GO" id="GO:0004252">
    <property type="term" value="F:serine-type endopeptidase activity"/>
    <property type="evidence" value="ECO:0007669"/>
    <property type="project" value="InterPro"/>
</dbReference>
<dbReference type="AlphaFoldDB" id="A0A1L7CF56"/>
<accession>A0A1L7CF56</accession>
<dbReference type="RefSeq" id="WP_075725601.1">
    <property type="nucleotide sequence ID" value="NZ_CP009245.1"/>
</dbReference>
<keyword evidence="3" id="KW-0732">Signal</keyword>
<dbReference type="KEGG" id="caqu:CAQU_04650"/>
<sequence length="262" mass="26067">MAHRTRSTTLAGLMGAGMLAISALSAAPPADALILAGPVTAGVAQSAVASLKLGNASCTGTLIAPEWILTARHCVGEGAGNAISVGAGIGGHARRATDVIMSPYADLALVRLDAPVDARPAVLGRGHLQPGQQGTIAGWGSSLLVAKQTPGTVGHRFLAGENMISPPGSAYLDVATHGGRLTKGDSGGPLLMGDEVVAVASMANTAAPLPVAGTRAFYVPVAEHLEWISRHTGIVVAPAFGVPQPPVSPDVAAANTSSFGSS</sequence>
<feature type="signal peptide" evidence="3">
    <location>
        <begin position="1"/>
        <end position="26"/>
    </location>
</feature>
<dbReference type="Proteomes" id="UP000185478">
    <property type="component" value="Chromosome"/>
</dbReference>
<evidence type="ECO:0000313" key="5">
    <source>
        <dbReference type="EMBL" id="APT84465.1"/>
    </source>
</evidence>
<dbReference type="GO" id="GO:0006508">
    <property type="term" value="P:proteolysis"/>
    <property type="evidence" value="ECO:0007669"/>
    <property type="project" value="InterPro"/>
</dbReference>
<evidence type="ECO:0000313" key="6">
    <source>
        <dbReference type="Proteomes" id="UP000185478"/>
    </source>
</evidence>
<feature type="domain" description="Peptidase S1" evidence="4">
    <location>
        <begin position="13"/>
        <end position="233"/>
    </location>
</feature>
<dbReference type="InterPro" id="IPR043504">
    <property type="entry name" value="Peptidase_S1_PA_chymotrypsin"/>
</dbReference>